<evidence type="ECO:0000313" key="2">
    <source>
        <dbReference type="EMBL" id="CAA9392148.1"/>
    </source>
</evidence>
<feature type="compositionally biased region" description="Basic residues" evidence="1">
    <location>
        <begin position="28"/>
        <end position="48"/>
    </location>
</feature>
<feature type="non-terminal residue" evidence="2">
    <location>
        <position position="48"/>
    </location>
</feature>
<proteinExistence type="predicted"/>
<gene>
    <name evidence="2" type="ORF">AVDCRST_MAG06-1661</name>
</gene>
<organism evidence="2">
    <name type="scientific">uncultured Nocardioides sp</name>
    <dbReference type="NCBI Taxonomy" id="198441"/>
    <lineage>
        <taxon>Bacteria</taxon>
        <taxon>Bacillati</taxon>
        <taxon>Actinomycetota</taxon>
        <taxon>Actinomycetes</taxon>
        <taxon>Propionibacteriales</taxon>
        <taxon>Nocardioidaceae</taxon>
        <taxon>Nocardioides</taxon>
        <taxon>environmental samples</taxon>
    </lineage>
</organism>
<dbReference type="AlphaFoldDB" id="A0A6J4NMX4"/>
<accession>A0A6J4NMX4</accession>
<feature type="compositionally biased region" description="Basic residues" evidence="1">
    <location>
        <begin position="10"/>
        <end position="19"/>
    </location>
</feature>
<feature type="region of interest" description="Disordered" evidence="1">
    <location>
        <begin position="1"/>
        <end position="48"/>
    </location>
</feature>
<dbReference type="EMBL" id="CADCUP010000113">
    <property type="protein sequence ID" value="CAA9392148.1"/>
    <property type="molecule type" value="Genomic_DNA"/>
</dbReference>
<reference evidence="2" key="1">
    <citation type="submission" date="2020-02" db="EMBL/GenBank/DDBJ databases">
        <authorList>
            <person name="Meier V. D."/>
        </authorList>
    </citation>
    <scope>NUCLEOTIDE SEQUENCE</scope>
    <source>
        <strain evidence="2">AVDCRST_MAG06</strain>
    </source>
</reference>
<sequence length="48" mass="5817">GISVVDPCRHPRRQRHRVARPWPGALGRRAHRRRPARRSRRRQPLHQL</sequence>
<name>A0A6J4NMX4_9ACTN</name>
<evidence type="ECO:0000256" key="1">
    <source>
        <dbReference type="SAM" id="MobiDB-lite"/>
    </source>
</evidence>
<protein>
    <submittedName>
        <fullName evidence="2">Uncharacterized protein</fullName>
    </submittedName>
</protein>
<feature type="non-terminal residue" evidence="2">
    <location>
        <position position="1"/>
    </location>
</feature>